<feature type="signal peptide" evidence="3">
    <location>
        <begin position="1"/>
        <end position="18"/>
    </location>
</feature>
<sequence>MARRQLLPALAWAQTAVAVLQGHIDANVFANVEARAATTTAPPLGSDGIFACATANAVLSSCYNAGWLDDEAPVASSRSCLCCGSGHGFAADYSTCASYIYDEMPTLTNPFSTASYLYSLCSRVGTSYCGTASGTKTTQGPIPTVIPAGCTSLYSIITSCVRETPGLITAGAARQASCLCYDADGAYNTQFDRYVRTCASWARTAYIDEYRTLSRSLSFCEDHSSRTSTTRRSSTPTRRSTTSATSTHLDVSDWNSLTAGTPSPAASITSAPLATTTTPPLSGTGAGAGAGTNTSSSRATAVTTTVTSSGLAPPGAAPAGLFIWIANLATLLLSFFFMI</sequence>
<comment type="caution">
    <text evidence="4">The sequence shown here is derived from an EMBL/GenBank/DDBJ whole genome shotgun (WGS) entry which is preliminary data.</text>
</comment>
<dbReference type="EMBL" id="JAULSW010000002">
    <property type="protein sequence ID" value="KAK3390331.1"/>
    <property type="molecule type" value="Genomic_DNA"/>
</dbReference>
<feature type="region of interest" description="Disordered" evidence="1">
    <location>
        <begin position="224"/>
        <end position="248"/>
    </location>
</feature>
<keyword evidence="5" id="KW-1185">Reference proteome</keyword>
<keyword evidence="3" id="KW-0732">Signal</keyword>
<proteinExistence type="predicted"/>
<feature type="region of interest" description="Disordered" evidence="1">
    <location>
        <begin position="263"/>
        <end position="298"/>
    </location>
</feature>
<evidence type="ECO:0000256" key="1">
    <source>
        <dbReference type="SAM" id="MobiDB-lite"/>
    </source>
</evidence>
<name>A0AAE0NZ54_9PEZI</name>
<feature type="chain" id="PRO_5042070023" evidence="3">
    <location>
        <begin position="19"/>
        <end position="339"/>
    </location>
</feature>
<organism evidence="4 5">
    <name type="scientific">Podospora didyma</name>
    <dbReference type="NCBI Taxonomy" id="330526"/>
    <lineage>
        <taxon>Eukaryota</taxon>
        <taxon>Fungi</taxon>
        <taxon>Dikarya</taxon>
        <taxon>Ascomycota</taxon>
        <taxon>Pezizomycotina</taxon>
        <taxon>Sordariomycetes</taxon>
        <taxon>Sordariomycetidae</taxon>
        <taxon>Sordariales</taxon>
        <taxon>Podosporaceae</taxon>
        <taxon>Podospora</taxon>
    </lineage>
</organism>
<reference evidence="4" key="2">
    <citation type="submission" date="2023-06" db="EMBL/GenBank/DDBJ databases">
        <authorList>
            <consortium name="Lawrence Berkeley National Laboratory"/>
            <person name="Haridas S."/>
            <person name="Hensen N."/>
            <person name="Bonometti L."/>
            <person name="Westerberg I."/>
            <person name="Brannstrom I.O."/>
            <person name="Guillou S."/>
            <person name="Cros-Aarteil S."/>
            <person name="Calhoun S."/>
            <person name="Kuo A."/>
            <person name="Mondo S."/>
            <person name="Pangilinan J."/>
            <person name="Riley R."/>
            <person name="LaButti K."/>
            <person name="Andreopoulos B."/>
            <person name="Lipzen A."/>
            <person name="Chen C."/>
            <person name="Yanf M."/>
            <person name="Daum C."/>
            <person name="Ng V."/>
            <person name="Clum A."/>
            <person name="Steindorff A."/>
            <person name="Ohm R."/>
            <person name="Martin F."/>
            <person name="Silar P."/>
            <person name="Natvig D."/>
            <person name="Lalanne C."/>
            <person name="Gautier V."/>
            <person name="Ament-velasquez S.L."/>
            <person name="Kruys A."/>
            <person name="Hutchinson M.I."/>
            <person name="Powell A.J."/>
            <person name="Barry K."/>
            <person name="Miller A.N."/>
            <person name="Grigoriev I.V."/>
            <person name="Debuchy R."/>
            <person name="Gladieux P."/>
            <person name="Thoren M.H."/>
            <person name="Johannesson H."/>
        </authorList>
    </citation>
    <scope>NUCLEOTIDE SEQUENCE</scope>
    <source>
        <strain evidence="4">CBS 232.78</strain>
    </source>
</reference>
<keyword evidence="2" id="KW-1133">Transmembrane helix</keyword>
<reference evidence="4" key="1">
    <citation type="journal article" date="2023" name="Mol. Phylogenet. Evol.">
        <title>Genome-scale phylogeny and comparative genomics of the fungal order Sordariales.</title>
        <authorList>
            <person name="Hensen N."/>
            <person name="Bonometti L."/>
            <person name="Westerberg I."/>
            <person name="Brannstrom I.O."/>
            <person name="Guillou S."/>
            <person name="Cros-Aarteil S."/>
            <person name="Calhoun S."/>
            <person name="Haridas S."/>
            <person name="Kuo A."/>
            <person name="Mondo S."/>
            <person name="Pangilinan J."/>
            <person name="Riley R."/>
            <person name="LaButti K."/>
            <person name="Andreopoulos B."/>
            <person name="Lipzen A."/>
            <person name="Chen C."/>
            <person name="Yan M."/>
            <person name="Daum C."/>
            <person name="Ng V."/>
            <person name="Clum A."/>
            <person name="Steindorff A."/>
            <person name="Ohm R.A."/>
            <person name="Martin F."/>
            <person name="Silar P."/>
            <person name="Natvig D.O."/>
            <person name="Lalanne C."/>
            <person name="Gautier V."/>
            <person name="Ament-Velasquez S.L."/>
            <person name="Kruys A."/>
            <person name="Hutchinson M.I."/>
            <person name="Powell A.J."/>
            <person name="Barry K."/>
            <person name="Miller A.N."/>
            <person name="Grigoriev I.V."/>
            <person name="Debuchy R."/>
            <person name="Gladieux P."/>
            <person name="Hiltunen Thoren M."/>
            <person name="Johannesson H."/>
        </authorList>
    </citation>
    <scope>NUCLEOTIDE SEQUENCE</scope>
    <source>
        <strain evidence="4">CBS 232.78</strain>
    </source>
</reference>
<protein>
    <submittedName>
        <fullName evidence="4">Uncharacterized protein</fullName>
    </submittedName>
</protein>
<feature type="transmembrane region" description="Helical" evidence="2">
    <location>
        <begin position="316"/>
        <end position="338"/>
    </location>
</feature>
<evidence type="ECO:0000313" key="5">
    <source>
        <dbReference type="Proteomes" id="UP001285441"/>
    </source>
</evidence>
<gene>
    <name evidence="4" type="ORF">B0H63DRAFT_111744</name>
</gene>
<dbReference type="AlphaFoldDB" id="A0AAE0NZ54"/>
<evidence type="ECO:0000256" key="2">
    <source>
        <dbReference type="SAM" id="Phobius"/>
    </source>
</evidence>
<accession>A0AAE0NZ54</accession>
<evidence type="ECO:0000313" key="4">
    <source>
        <dbReference type="EMBL" id="KAK3390331.1"/>
    </source>
</evidence>
<keyword evidence="2" id="KW-0812">Transmembrane</keyword>
<dbReference type="Proteomes" id="UP001285441">
    <property type="component" value="Unassembled WGS sequence"/>
</dbReference>
<feature type="compositionally biased region" description="Low complexity" evidence="1">
    <location>
        <begin position="226"/>
        <end position="247"/>
    </location>
</feature>
<keyword evidence="2" id="KW-0472">Membrane</keyword>
<evidence type="ECO:0000256" key="3">
    <source>
        <dbReference type="SAM" id="SignalP"/>
    </source>
</evidence>
<feature type="compositionally biased region" description="Low complexity" evidence="1">
    <location>
        <begin position="263"/>
        <end position="283"/>
    </location>
</feature>